<feature type="region of interest" description="Disordered" evidence="5">
    <location>
        <begin position="112"/>
        <end position="165"/>
    </location>
</feature>
<feature type="region of interest" description="Disordered" evidence="5">
    <location>
        <begin position="311"/>
        <end position="333"/>
    </location>
</feature>
<evidence type="ECO:0000256" key="2">
    <source>
        <dbReference type="ARBA" id="ARBA00023125"/>
    </source>
</evidence>
<sequence length="473" mass="52106">MLPQGGTNGRKGSASAQPGVIFGSQLVQANSRTPYSDATQTKKHVSNHVKRPMNAFMVWSQMERREIVKYMPDMHNAEISKQLGKSWKLLTEEQKRPYVQEAERLRQLHLKEYPDYKYRPRKKTKSESNNSTSSASPRSSPTSLKAVQKGRVAKNKIRSSSSSCSLHKSIKLPSIDSSKRRSTATQLTSKGSLSINHNKLNLKLKIDKKFKDSLRNQSSVYVPLAAQCSTRIDFPTTLGEGPDSPDSSSLYDTNTYLSSPFSSPSRSPSPTSSLGSSGNGGPSTRGPFLYGLYTIESSGLTSLRPEHLILAEPPSPQLDSDADHDYDDNSDDDSLHLVHKRKRITTTHRDELMTSPGHLSASLSSISYPQGFLTSSLSFPSRLSSSSTTIKLEPLDIKPEPEELDLDETLTDIELMHHMPTDLKVEVDSEINSDLDFDAVSTSSGSHFEFSDVSDMLSDIGVSNDCWAGIGIC</sequence>
<protein>
    <recommendedName>
        <fullName evidence="6">HMG box domain-containing protein</fullName>
    </recommendedName>
</protein>
<dbReference type="GO" id="GO:0000122">
    <property type="term" value="P:negative regulation of transcription by RNA polymerase II"/>
    <property type="evidence" value="ECO:0007669"/>
    <property type="project" value="TreeGrafter"/>
</dbReference>
<evidence type="ECO:0000256" key="3">
    <source>
        <dbReference type="ARBA" id="ARBA00023242"/>
    </source>
</evidence>
<dbReference type="GO" id="GO:0005634">
    <property type="term" value="C:nucleus"/>
    <property type="evidence" value="ECO:0007669"/>
    <property type="project" value="UniProtKB-SubCell"/>
</dbReference>
<dbReference type="AlphaFoldDB" id="A0AAV2RJQ6"/>
<feature type="region of interest" description="Disordered" evidence="5">
    <location>
        <begin position="236"/>
        <end position="282"/>
    </location>
</feature>
<dbReference type="SMART" id="SM00398">
    <property type="entry name" value="HMG"/>
    <property type="match status" value="1"/>
</dbReference>
<dbReference type="GO" id="GO:0030182">
    <property type="term" value="P:neuron differentiation"/>
    <property type="evidence" value="ECO:0007669"/>
    <property type="project" value="TreeGrafter"/>
</dbReference>
<feature type="compositionally biased region" description="Low complexity" evidence="5">
    <location>
        <begin position="127"/>
        <end position="143"/>
    </location>
</feature>
<dbReference type="InterPro" id="IPR036910">
    <property type="entry name" value="HMG_box_dom_sf"/>
</dbReference>
<dbReference type="CDD" id="cd22029">
    <property type="entry name" value="HMG-box_SoxC"/>
    <property type="match status" value="1"/>
</dbReference>
<evidence type="ECO:0000313" key="8">
    <source>
        <dbReference type="Proteomes" id="UP001497623"/>
    </source>
</evidence>
<accession>A0AAV2RJQ6</accession>
<keyword evidence="2 4" id="KW-0238">DNA-binding</keyword>
<evidence type="ECO:0000256" key="5">
    <source>
        <dbReference type="SAM" id="MobiDB-lite"/>
    </source>
</evidence>
<dbReference type="InterPro" id="IPR050140">
    <property type="entry name" value="SRY-related_HMG-box_TF-like"/>
</dbReference>
<dbReference type="PANTHER" id="PTHR10270:SF323">
    <property type="entry name" value="TRANSCRIPTION FACTOR SOX-14-RELATED"/>
    <property type="match status" value="1"/>
</dbReference>
<evidence type="ECO:0000313" key="7">
    <source>
        <dbReference type="EMBL" id="CAL4125271.1"/>
    </source>
</evidence>
<comment type="subcellular location">
    <subcellularLocation>
        <location evidence="1">Nucleus</location>
    </subcellularLocation>
</comment>
<evidence type="ECO:0000256" key="4">
    <source>
        <dbReference type="PROSITE-ProRule" id="PRU00267"/>
    </source>
</evidence>
<dbReference type="Gene3D" id="1.10.30.10">
    <property type="entry name" value="High mobility group box domain"/>
    <property type="match status" value="1"/>
</dbReference>
<evidence type="ECO:0000259" key="6">
    <source>
        <dbReference type="PROSITE" id="PS50118"/>
    </source>
</evidence>
<dbReference type="Pfam" id="PF00505">
    <property type="entry name" value="HMG_box"/>
    <property type="match status" value="1"/>
</dbReference>
<feature type="compositionally biased region" description="Polar residues" evidence="5">
    <location>
        <begin position="245"/>
        <end position="257"/>
    </location>
</feature>
<dbReference type="GO" id="GO:0007420">
    <property type="term" value="P:brain development"/>
    <property type="evidence" value="ECO:0007669"/>
    <property type="project" value="TreeGrafter"/>
</dbReference>
<keyword evidence="8" id="KW-1185">Reference proteome</keyword>
<keyword evidence="3 4" id="KW-0539">Nucleus</keyword>
<comment type="caution">
    <text evidence="7">The sequence shown here is derived from an EMBL/GenBank/DDBJ whole genome shotgun (WGS) entry which is preliminary data.</text>
</comment>
<feature type="compositionally biased region" description="Acidic residues" evidence="5">
    <location>
        <begin position="320"/>
        <end position="332"/>
    </location>
</feature>
<dbReference type="Proteomes" id="UP001497623">
    <property type="component" value="Unassembled WGS sequence"/>
</dbReference>
<dbReference type="PANTHER" id="PTHR10270">
    <property type="entry name" value="SOX TRANSCRIPTION FACTOR"/>
    <property type="match status" value="1"/>
</dbReference>
<name>A0AAV2RJQ6_MEGNR</name>
<dbReference type="GO" id="GO:0000978">
    <property type="term" value="F:RNA polymerase II cis-regulatory region sequence-specific DNA binding"/>
    <property type="evidence" value="ECO:0007669"/>
    <property type="project" value="TreeGrafter"/>
</dbReference>
<dbReference type="PROSITE" id="PS50118">
    <property type="entry name" value="HMG_BOX_2"/>
    <property type="match status" value="1"/>
</dbReference>
<dbReference type="GO" id="GO:0001228">
    <property type="term" value="F:DNA-binding transcription activator activity, RNA polymerase II-specific"/>
    <property type="evidence" value="ECO:0007669"/>
    <property type="project" value="TreeGrafter"/>
</dbReference>
<feature type="domain" description="HMG box" evidence="6">
    <location>
        <begin position="49"/>
        <end position="117"/>
    </location>
</feature>
<proteinExistence type="predicted"/>
<gene>
    <name evidence="7" type="ORF">MNOR_LOCUS25020</name>
</gene>
<dbReference type="SUPFAM" id="SSF47095">
    <property type="entry name" value="HMG-box"/>
    <property type="match status" value="1"/>
</dbReference>
<feature type="DNA-binding region" description="HMG box" evidence="4">
    <location>
        <begin position="49"/>
        <end position="117"/>
    </location>
</feature>
<dbReference type="InterPro" id="IPR009071">
    <property type="entry name" value="HMG_box_dom"/>
</dbReference>
<dbReference type="EMBL" id="CAXKWB010023419">
    <property type="protein sequence ID" value="CAL4125271.1"/>
    <property type="molecule type" value="Genomic_DNA"/>
</dbReference>
<reference evidence="7 8" key="1">
    <citation type="submission" date="2024-05" db="EMBL/GenBank/DDBJ databases">
        <authorList>
            <person name="Wallberg A."/>
        </authorList>
    </citation>
    <scope>NUCLEOTIDE SEQUENCE [LARGE SCALE GENOMIC DNA]</scope>
</reference>
<organism evidence="7 8">
    <name type="scientific">Meganyctiphanes norvegica</name>
    <name type="common">Northern krill</name>
    <name type="synonym">Thysanopoda norvegica</name>
    <dbReference type="NCBI Taxonomy" id="48144"/>
    <lineage>
        <taxon>Eukaryota</taxon>
        <taxon>Metazoa</taxon>
        <taxon>Ecdysozoa</taxon>
        <taxon>Arthropoda</taxon>
        <taxon>Crustacea</taxon>
        <taxon>Multicrustacea</taxon>
        <taxon>Malacostraca</taxon>
        <taxon>Eumalacostraca</taxon>
        <taxon>Eucarida</taxon>
        <taxon>Euphausiacea</taxon>
        <taxon>Euphausiidae</taxon>
        <taxon>Meganyctiphanes</taxon>
    </lineage>
</organism>
<dbReference type="FunFam" id="1.10.30.10:FF:000002">
    <property type="entry name" value="transcription factor Sox-2"/>
    <property type="match status" value="1"/>
</dbReference>
<evidence type="ECO:0000256" key="1">
    <source>
        <dbReference type="ARBA" id="ARBA00004123"/>
    </source>
</evidence>
<feature type="compositionally biased region" description="Low complexity" evidence="5">
    <location>
        <begin position="258"/>
        <end position="276"/>
    </location>
</feature>